<feature type="chain" id="PRO_5012351085" description="Sporulation delaying protein family toxin" evidence="1">
    <location>
        <begin position="29"/>
        <end position="229"/>
    </location>
</feature>
<sequence>MKMKRRTAGIVGVLTAAAVCFTGVTAAAAPSAADHAKTGKAAPAEPGPNATEDGKAVFNGLFFGQGEVGADLAKSPMFSEMRKELAKADAKDSARVAQAVTDAIEAKYPGFFAGFYRKVRSGDPRKVESAVNDAQTKLLSIAEKTSAKDSAQPVRNGQMCGTLVAVAGAVVHVAAAVTAAAAAVTVTVAVGANFVKAKNWFWSVAPQGDDTALGHDEAVATVTKILKAA</sequence>
<evidence type="ECO:0000313" key="2">
    <source>
        <dbReference type="EMBL" id="ARZ66241.1"/>
    </source>
</evidence>
<reference evidence="2 3" key="1">
    <citation type="submission" date="2017-06" db="EMBL/GenBank/DDBJ databases">
        <title>Streptomyces albireticuli Genome sequencing and assembly.</title>
        <authorList>
            <person name="Wang Y."/>
            <person name="Du B."/>
            <person name="Ding Y."/>
            <person name="Liu H."/>
            <person name="Hou Q."/>
            <person name="Liu K."/>
            <person name="Yao L."/>
            <person name="Wang C."/>
        </authorList>
    </citation>
    <scope>NUCLEOTIDE SEQUENCE [LARGE SCALE GENOMIC DNA]</scope>
    <source>
        <strain evidence="2 3">MDJK11</strain>
    </source>
</reference>
<organism evidence="2 3">
    <name type="scientific">Streptomyces albireticuli</name>
    <dbReference type="NCBI Taxonomy" id="1940"/>
    <lineage>
        <taxon>Bacteria</taxon>
        <taxon>Bacillati</taxon>
        <taxon>Actinomycetota</taxon>
        <taxon>Actinomycetes</taxon>
        <taxon>Kitasatosporales</taxon>
        <taxon>Streptomycetaceae</taxon>
        <taxon>Streptomyces</taxon>
    </lineage>
</organism>
<dbReference type="RefSeq" id="WP_087924892.1">
    <property type="nucleotide sequence ID" value="NZ_CP021744.1"/>
</dbReference>
<feature type="signal peptide" evidence="1">
    <location>
        <begin position="1"/>
        <end position="28"/>
    </location>
</feature>
<dbReference type="Pfam" id="PF26137">
    <property type="entry name" value="Toxin_SdpC"/>
    <property type="match status" value="1"/>
</dbReference>
<dbReference type="OrthoDB" id="2928270at2"/>
<evidence type="ECO:0000256" key="1">
    <source>
        <dbReference type="SAM" id="SignalP"/>
    </source>
</evidence>
<dbReference type="KEGG" id="salj:SMD11_0575"/>
<proteinExistence type="predicted"/>
<accession>A0A1Z2KW99</accession>
<gene>
    <name evidence="2" type="ORF">SMD11_0575</name>
</gene>
<dbReference type="EMBL" id="CP021744">
    <property type="protein sequence ID" value="ARZ66241.1"/>
    <property type="molecule type" value="Genomic_DNA"/>
</dbReference>
<dbReference type="InterPro" id="IPR023888">
    <property type="entry name" value="SdpC-like"/>
</dbReference>
<name>A0A1Z2KW99_9ACTN</name>
<keyword evidence="1" id="KW-0732">Signal</keyword>
<protein>
    <recommendedName>
        <fullName evidence="4">Sporulation delaying protein family toxin</fullName>
    </recommendedName>
</protein>
<dbReference type="Proteomes" id="UP000195755">
    <property type="component" value="Chromosome"/>
</dbReference>
<dbReference type="NCBIfam" id="TIGR04032">
    <property type="entry name" value="toxin_SdpC"/>
    <property type="match status" value="1"/>
</dbReference>
<evidence type="ECO:0008006" key="4">
    <source>
        <dbReference type="Google" id="ProtNLM"/>
    </source>
</evidence>
<dbReference type="AlphaFoldDB" id="A0A1Z2KW99"/>
<evidence type="ECO:0000313" key="3">
    <source>
        <dbReference type="Proteomes" id="UP000195755"/>
    </source>
</evidence>